<dbReference type="PANTHER" id="PTHR30086">
    <property type="entry name" value="ARGININE EXPORTER PROTEIN ARGO"/>
    <property type="match status" value="1"/>
</dbReference>
<gene>
    <name evidence="7" type="ORF">BJB45_14395</name>
</gene>
<evidence type="ECO:0000256" key="6">
    <source>
        <dbReference type="SAM" id="Phobius"/>
    </source>
</evidence>
<keyword evidence="3 6" id="KW-0812">Transmembrane</keyword>
<evidence type="ECO:0000256" key="2">
    <source>
        <dbReference type="ARBA" id="ARBA00022475"/>
    </source>
</evidence>
<evidence type="ECO:0000256" key="5">
    <source>
        <dbReference type="ARBA" id="ARBA00023136"/>
    </source>
</evidence>
<dbReference type="eggNOG" id="COG1280">
    <property type="taxonomic scope" value="Bacteria"/>
</dbReference>
<keyword evidence="5 6" id="KW-0472">Membrane</keyword>
<dbReference type="Pfam" id="PF01810">
    <property type="entry name" value="LysE"/>
    <property type="match status" value="1"/>
</dbReference>
<evidence type="ECO:0000313" key="7">
    <source>
        <dbReference type="EMBL" id="ERL51378.1"/>
    </source>
</evidence>
<keyword evidence="2" id="KW-1003">Cell membrane</keyword>
<dbReference type="InterPro" id="IPR001123">
    <property type="entry name" value="LeuE-type"/>
</dbReference>
<name>W1N773_9GAMM</name>
<accession>W1N773</accession>
<dbReference type="Proteomes" id="UP000019113">
    <property type="component" value="Unassembled WGS sequence"/>
</dbReference>
<reference evidence="7 8" key="1">
    <citation type="submission" date="2013-08" db="EMBL/GenBank/DDBJ databases">
        <title>draft genome of Halomonas huanghegensis, strain BJGMM-B45T.</title>
        <authorList>
            <person name="Miao C."/>
            <person name="Wan Y."/>
            <person name="Jin W."/>
        </authorList>
    </citation>
    <scope>NUCLEOTIDE SEQUENCE [LARGE SCALE GENOMIC DNA]</scope>
    <source>
        <strain evidence="7 8">BJGMM-B45</strain>
    </source>
</reference>
<comment type="caution">
    <text evidence="7">The sequence shown here is derived from an EMBL/GenBank/DDBJ whole genome shotgun (WGS) entry which is preliminary data.</text>
</comment>
<dbReference type="RefSeq" id="WP_021818990.1">
    <property type="nucleotide sequence ID" value="NZ_AVBC01000026.1"/>
</dbReference>
<dbReference type="GO" id="GO:0005886">
    <property type="term" value="C:plasma membrane"/>
    <property type="evidence" value="ECO:0007669"/>
    <property type="project" value="UniProtKB-SubCell"/>
</dbReference>
<keyword evidence="8" id="KW-1185">Reference proteome</keyword>
<dbReference type="STRING" id="1178482.AR456_12800"/>
<evidence type="ECO:0000256" key="1">
    <source>
        <dbReference type="ARBA" id="ARBA00004651"/>
    </source>
</evidence>
<dbReference type="EMBL" id="AVBC01000026">
    <property type="protein sequence ID" value="ERL51378.1"/>
    <property type="molecule type" value="Genomic_DNA"/>
</dbReference>
<evidence type="ECO:0000256" key="3">
    <source>
        <dbReference type="ARBA" id="ARBA00022692"/>
    </source>
</evidence>
<protein>
    <recommendedName>
        <fullName evidence="9">Lysine transporter LysE</fullName>
    </recommendedName>
</protein>
<feature type="transmembrane region" description="Helical" evidence="6">
    <location>
        <begin position="116"/>
        <end position="136"/>
    </location>
</feature>
<evidence type="ECO:0000256" key="4">
    <source>
        <dbReference type="ARBA" id="ARBA00022989"/>
    </source>
</evidence>
<organism evidence="7 8">
    <name type="scientific">Halomonas huangheensis</name>
    <dbReference type="NCBI Taxonomy" id="1178482"/>
    <lineage>
        <taxon>Bacteria</taxon>
        <taxon>Pseudomonadati</taxon>
        <taxon>Pseudomonadota</taxon>
        <taxon>Gammaproteobacteria</taxon>
        <taxon>Oceanospirillales</taxon>
        <taxon>Halomonadaceae</taxon>
        <taxon>Halomonas</taxon>
    </lineage>
</organism>
<evidence type="ECO:0000313" key="8">
    <source>
        <dbReference type="Proteomes" id="UP000019113"/>
    </source>
</evidence>
<feature type="transmembrane region" description="Helical" evidence="6">
    <location>
        <begin position="148"/>
        <end position="172"/>
    </location>
</feature>
<dbReference type="PANTHER" id="PTHR30086:SF20">
    <property type="entry name" value="ARGININE EXPORTER PROTEIN ARGO-RELATED"/>
    <property type="match status" value="1"/>
</dbReference>
<proteinExistence type="predicted"/>
<comment type="subcellular location">
    <subcellularLocation>
        <location evidence="1">Cell membrane</location>
        <topology evidence="1">Multi-pass membrane protein</topology>
    </subcellularLocation>
</comment>
<feature type="transmembrane region" description="Helical" evidence="6">
    <location>
        <begin position="76"/>
        <end position="96"/>
    </location>
</feature>
<evidence type="ECO:0008006" key="9">
    <source>
        <dbReference type="Google" id="ProtNLM"/>
    </source>
</evidence>
<feature type="transmembrane region" description="Helical" evidence="6">
    <location>
        <begin position="46"/>
        <end position="69"/>
    </location>
</feature>
<sequence length="209" mass="22231">MFANVMSLEVWLSFVAASLVLVASPGPAVALMVSTGISRGRRAALSLIPGYFIGDLTAMVLSFAGLGALLMTSAKLFVLLKWLGAVYLIYLGWRMWRESHQLNNAEPATAGTKNLSAQAFLVSVLNPKSLLFFLAFMPQFLDPAAPAIPQLIILGMTFLCLGLINDIGYALLASSGGKLLSSPIQRLMHRAGGVCMVGAGMATAMLRRP</sequence>
<dbReference type="PATRIC" id="fig|1178482.3.peg.2032"/>
<dbReference type="GO" id="GO:0015171">
    <property type="term" value="F:amino acid transmembrane transporter activity"/>
    <property type="evidence" value="ECO:0007669"/>
    <property type="project" value="TreeGrafter"/>
</dbReference>
<dbReference type="AlphaFoldDB" id="W1N773"/>
<dbReference type="PIRSF" id="PIRSF006324">
    <property type="entry name" value="LeuE"/>
    <property type="match status" value="1"/>
</dbReference>
<keyword evidence="4 6" id="KW-1133">Transmembrane helix</keyword>